<keyword evidence="18" id="KW-0675">Receptor</keyword>
<evidence type="ECO:0000256" key="13">
    <source>
        <dbReference type="PROSITE-ProRule" id="PRU10144"/>
    </source>
</evidence>
<evidence type="ECO:0000256" key="2">
    <source>
        <dbReference type="ARBA" id="ARBA00022448"/>
    </source>
</evidence>
<evidence type="ECO:0000256" key="4">
    <source>
        <dbReference type="ARBA" id="ARBA00022496"/>
    </source>
</evidence>
<dbReference type="RefSeq" id="WP_107966606.1">
    <property type="nucleotide sequence ID" value="NZ_NWBU01000004.1"/>
</dbReference>
<evidence type="ECO:0000256" key="1">
    <source>
        <dbReference type="ARBA" id="ARBA00004571"/>
    </source>
</evidence>
<dbReference type="GO" id="GO:0009279">
    <property type="term" value="C:cell outer membrane"/>
    <property type="evidence" value="ECO:0007669"/>
    <property type="project" value="UniProtKB-SubCell"/>
</dbReference>
<evidence type="ECO:0000256" key="10">
    <source>
        <dbReference type="ARBA" id="ARBA00023136"/>
    </source>
</evidence>
<dbReference type="InterPro" id="IPR039426">
    <property type="entry name" value="TonB-dep_rcpt-like"/>
</dbReference>
<name>A0A2T5G2J2_9SPHN</name>
<evidence type="ECO:0000256" key="6">
    <source>
        <dbReference type="ARBA" id="ARBA00022729"/>
    </source>
</evidence>
<dbReference type="OrthoDB" id="9760333at2"/>
<proteinExistence type="inferred from homology"/>
<dbReference type="InterPro" id="IPR010917">
    <property type="entry name" value="TonB_rcpt_CS"/>
</dbReference>
<dbReference type="AlphaFoldDB" id="A0A2T5G2J2"/>
<dbReference type="GO" id="GO:0006826">
    <property type="term" value="P:iron ion transport"/>
    <property type="evidence" value="ECO:0007669"/>
    <property type="project" value="UniProtKB-KW"/>
</dbReference>
<dbReference type="InterPro" id="IPR036942">
    <property type="entry name" value="Beta-barrel_TonB_sf"/>
</dbReference>
<feature type="signal peptide" evidence="15">
    <location>
        <begin position="1"/>
        <end position="18"/>
    </location>
</feature>
<comment type="similarity">
    <text evidence="12 14">Belongs to the TonB-dependent receptor family.</text>
</comment>
<keyword evidence="7" id="KW-0408">Iron</keyword>
<evidence type="ECO:0000313" key="19">
    <source>
        <dbReference type="Proteomes" id="UP000244162"/>
    </source>
</evidence>
<accession>A0A2T5G2J2</accession>
<reference evidence="18 19" key="1">
    <citation type="submission" date="2017-09" db="EMBL/GenBank/DDBJ databases">
        <title>Sphingomonas panjinensis sp.nov., isolated from oil-contaminated soil.</title>
        <authorList>
            <person name="Wang L."/>
            <person name="Chen L."/>
        </authorList>
    </citation>
    <scope>NUCLEOTIDE SEQUENCE [LARGE SCALE GENOMIC DNA]</scope>
    <source>
        <strain evidence="18 19">FW-11</strain>
    </source>
</reference>
<dbReference type="PANTHER" id="PTHR32552:SF81">
    <property type="entry name" value="TONB-DEPENDENT OUTER MEMBRANE RECEPTOR"/>
    <property type="match status" value="1"/>
</dbReference>
<dbReference type="Pfam" id="PF07715">
    <property type="entry name" value="Plug"/>
    <property type="match status" value="1"/>
</dbReference>
<feature type="domain" description="TonB-dependent receptor plug" evidence="17">
    <location>
        <begin position="43"/>
        <end position="150"/>
    </location>
</feature>
<evidence type="ECO:0000256" key="7">
    <source>
        <dbReference type="ARBA" id="ARBA00023004"/>
    </source>
</evidence>
<evidence type="ECO:0000256" key="8">
    <source>
        <dbReference type="ARBA" id="ARBA00023065"/>
    </source>
</evidence>
<evidence type="ECO:0000256" key="5">
    <source>
        <dbReference type="ARBA" id="ARBA00022692"/>
    </source>
</evidence>
<dbReference type="InterPro" id="IPR000531">
    <property type="entry name" value="Beta-barrel_TonB"/>
</dbReference>
<keyword evidence="6 15" id="KW-0732">Signal</keyword>
<evidence type="ECO:0000313" key="18">
    <source>
        <dbReference type="EMBL" id="PTQ13373.1"/>
    </source>
</evidence>
<evidence type="ECO:0000256" key="12">
    <source>
        <dbReference type="PROSITE-ProRule" id="PRU01360"/>
    </source>
</evidence>
<feature type="chain" id="PRO_5015705190" evidence="15">
    <location>
        <begin position="19"/>
        <end position="879"/>
    </location>
</feature>
<dbReference type="InterPro" id="IPR012910">
    <property type="entry name" value="Plug_dom"/>
</dbReference>
<gene>
    <name evidence="18" type="ORF">CLG96_04560</name>
</gene>
<evidence type="ECO:0000256" key="3">
    <source>
        <dbReference type="ARBA" id="ARBA00022452"/>
    </source>
</evidence>
<evidence type="ECO:0000259" key="16">
    <source>
        <dbReference type="Pfam" id="PF00593"/>
    </source>
</evidence>
<keyword evidence="11 12" id="KW-0998">Cell outer membrane</keyword>
<evidence type="ECO:0000256" key="14">
    <source>
        <dbReference type="RuleBase" id="RU003357"/>
    </source>
</evidence>
<protein>
    <submittedName>
        <fullName evidence="18">TonB-dependent receptor</fullName>
    </submittedName>
</protein>
<keyword evidence="2 12" id="KW-0813">Transport</keyword>
<keyword evidence="10 12" id="KW-0472">Membrane</keyword>
<keyword evidence="8" id="KW-0406">Ion transport</keyword>
<feature type="short sequence motif" description="TonB C-terminal box" evidence="13">
    <location>
        <begin position="862"/>
        <end position="879"/>
    </location>
</feature>
<feature type="domain" description="TonB-dependent receptor-like beta-barrel" evidence="16">
    <location>
        <begin position="291"/>
        <end position="823"/>
    </location>
</feature>
<organism evidence="18 19">
    <name type="scientific">Sphingomonas oleivorans</name>
    <dbReference type="NCBI Taxonomy" id="1735121"/>
    <lineage>
        <taxon>Bacteria</taxon>
        <taxon>Pseudomonadati</taxon>
        <taxon>Pseudomonadota</taxon>
        <taxon>Alphaproteobacteria</taxon>
        <taxon>Sphingomonadales</taxon>
        <taxon>Sphingomonadaceae</taxon>
        <taxon>Sphingomonas</taxon>
    </lineage>
</organism>
<evidence type="ECO:0000259" key="17">
    <source>
        <dbReference type="Pfam" id="PF07715"/>
    </source>
</evidence>
<dbReference type="Gene3D" id="2.40.170.20">
    <property type="entry name" value="TonB-dependent receptor, beta-barrel domain"/>
    <property type="match status" value="2"/>
</dbReference>
<evidence type="ECO:0000256" key="11">
    <source>
        <dbReference type="ARBA" id="ARBA00023237"/>
    </source>
</evidence>
<comment type="caution">
    <text evidence="18">The sequence shown here is derived from an EMBL/GenBank/DDBJ whole genome shotgun (WGS) entry which is preliminary data.</text>
</comment>
<keyword evidence="4" id="KW-0410">Iron transport</keyword>
<keyword evidence="3 12" id="KW-1134">Transmembrane beta strand</keyword>
<evidence type="ECO:0000256" key="9">
    <source>
        <dbReference type="ARBA" id="ARBA00023077"/>
    </source>
</evidence>
<dbReference type="SUPFAM" id="SSF56935">
    <property type="entry name" value="Porins"/>
    <property type="match status" value="1"/>
</dbReference>
<dbReference type="Proteomes" id="UP000244162">
    <property type="component" value="Unassembled WGS sequence"/>
</dbReference>
<dbReference type="PANTHER" id="PTHR32552">
    <property type="entry name" value="FERRICHROME IRON RECEPTOR-RELATED"/>
    <property type="match status" value="1"/>
</dbReference>
<comment type="subcellular location">
    <subcellularLocation>
        <location evidence="1 12">Cell outer membrane</location>
        <topology evidence="1 12">Multi-pass membrane protein</topology>
    </subcellularLocation>
</comment>
<keyword evidence="19" id="KW-1185">Reference proteome</keyword>
<evidence type="ECO:0000256" key="15">
    <source>
        <dbReference type="SAM" id="SignalP"/>
    </source>
</evidence>
<sequence>MIRFSPAALSLIAVPVLAQSQTPEATGQGEIIVTATKRSEALSSVPLAVSAVSGEALQLSGASDTRGLVQLSPSLLLSSSSTEAAGGAARIRGIGTVGDNAGLESSVATFVDGVYRARSGVALTELGAVERIEVARGPQGTLFGRNASAGLIQVITARPKFEEEGTAEASYGNYDYRRFQLGLTGPLVTGVAYRIDGTYVKRDGFVRDVVSGRDINDRDRWLLRGQLLFDQGGPLTARIIADYAERDEECCAAPYQPTRNIRRNADGTLAVSPSSIAALERQLGGIVVEDPDSRRAAVTPGRSFRSDVRDRGISGQVDYDLGDATLTSISAWRDWRWLRGQDGDFTGLDILARPDDGSAGVRFHTFSQEVRMQGEAGPVDWLVGGYFADERLNYADNLQYGADYGRYTACLTANGLGGLSPASPGCLSPATRASLASSASGATLLAGLDRLAGITSAGAGSDRYVQRSRNWALFTHNVVTLTDRLNLTLGLRYTNERKRLSASLNGSPAAASTCATNAAQLAALRDDPAQPAAIRTAAGTIISLGCVVAPITSATLADRRGEDELTGTAILSYRPVERLLTYASYARGYKAGGFNLDRAALTPAAPSARSLRFAAEKVDALEIGAKFNGRRFDLNVAAFYQRFDDFQLNIFSGANFIVENIEGCGALAGGPGSDSDNIGGNSACVGEKKPGVTSRGVEVEAYLRPAPDLSVNIGYTLADTRYAKDLAGVGGRAIGAALFQLPGRGLSNAPLHTVTGSFGWTPPIGSGGLSGLLYADMRYQSRINTGSDLDLEKEQQGVATVNARIGVRHADAGWSLEFWANNLFDTLYKQVAFDAPVQPGGAFNTARGVAQGYQATGTQLYGAFLAEPRTYGVTARTRF</sequence>
<keyword evidence="9 14" id="KW-0798">TonB box</keyword>
<dbReference type="PROSITE" id="PS01156">
    <property type="entry name" value="TONB_DEPENDENT_REC_2"/>
    <property type="match status" value="1"/>
</dbReference>
<keyword evidence="5 12" id="KW-0812">Transmembrane</keyword>
<dbReference type="PROSITE" id="PS52016">
    <property type="entry name" value="TONB_DEPENDENT_REC_3"/>
    <property type="match status" value="1"/>
</dbReference>
<dbReference type="EMBL" id="NWBU01000004">
    <property type="protein sequence ID" value="PTQ13373.1"/>
    <property type="molecule type" value="Genomic_DNA"/>
</dbReference>
<dbReference type="Pfam" id="PF00593">
    <property type="entry name" value="TonB_dep_Rec_b-barrel"/>
    <property type="match status" value="1"/>
</dbReference>